<sequence>MEDKPFQAPPTATQGLDALHEQQQRAAAASVERLLRLLNATAATPTHINAVTIVGANVTRPSFLETATSKLMGAKHVADVVNYSQDIGDKLQRLDIFDHVRVVLDRATDSDPLAAPDSVNVVYQVKEKSRFFIKTGTEIGNNEGNMNGSITVRNCFGGAETLESIASFGTRNSSAFQFALSRPINADPDQKIDINAHHVLQNNMLTSSYEELARGTGLRYRGVSKYGYHELSYDCTWRSIDKVAENASLSIRNQAGHTLKSSITHTFMRDMRDSLQLPTHGYYLKWSQELSGIMGIGNAQFFKTELQTQFLHQIGGGELLKDKETGEWLGVHPGVVLSLGLRGGLLADYSDNAKASIVSDKFMLGGPLSIRGFRNAGIGPRDYKDALGGSAYWAIGLSAMAPLPGWESKPLRAHAFLNVGTLVPWETGMSMQDSVALLKQSPSTSVGLGLIYQFSLARLELNYCIPVTAARGDQVRRGLQLGIGIDFL</sequence>
<dbReference type="PANTHER" id="PTHR12815:SF18">
    <property type="entry name" value="SORTING AND ASSEMBLY MACHINERY COMPONENT 50 HOMOLOG"/>
    <property type="match status" value="1"/>
</dbReference>
<gene>
    <name evidence="7" type="ORF">BCR43DRAFT_492642</name>
</gene>
<proteinExistence type="inferred from homology"/>
<dbReference type="AlphaFoldDB" id="A0A1X2HAK0"/>
<evidence type="ECO:0000259" key="6">
    <source>
        <dbReference type="Pfam" id="PF01103"/>
    </source>
</evidence>
<organism evidence="7 8">
    <name type="scientific">Syncephalastrum racemosum</name>
    <name type="common">Filamentous fungus</name>
    <dbReference type="NCBI Taxonomy" id="13706"/>
    <lineage>
        <taxon>Eukaryota</taxon>
        <taxon>Fungi</taxon>
        <taxon>Fungi incertae sedis</taxon>
        <taxon>Mucoromycota</taxon>
        <taxon>Mucoromycotina</taxon>
        <taxon>Mucoromycetes</taxon>
        <taxon>Mucorales</taxon>
        <taxon>Syncephalastraceae</taxon>
        <taxon>Syncephalastrum</taxon>
    </lineage>
</organism>
<keyword evidence="5" id="KW-0472">Membrane</keyword>
<dbReference type="InterPro" id="IPR000184">
    <property type="entry name" value="Bac_surfAg_D15"/>
</dbReference>
<comment type="subcellular location">
    <subcellularLocation>
        <location evidence="1">Mitochondrion outer membrane</location>
        <topology evidence="1">Multi-pass membrane protein</topology>
    </subcellularLocation>
</comment>
<evidence type="ECO:0000256" key="3">
    <source>
        <dbReference type="ARBA" id="ARBA00022452"/>
    </source>
</evidence>
<comment type="caution">
    <text evidence="7">The sequence shown here is derived from an EMBL/GenBank/DDBJ whole genome shotgun (WGS) entry which is preliminary data.</text>
</comment>
<evidence type="ECO:0000313" key="8">
    <source>
        <dbReference type="Proteomes" id="UP000242180"/>
    </source>
</evidence>
<accession>A0A1X2HAK0</accession>
<keyword evidence="4" id="KW-0812">Transmembrane</keyword>
<dbReference type="PANTHER" id="PTHR12815">
    <property type="entry name" value="SORTING AND ASSEMBLY MACHINERY SAMM50 PROTEIN FAMILY MEMBER"/>
    <property type="match status" value="1"/>
</dbReference>
<dbReference type="GO" id="GO:0005741">
    <property type="term" value="C:mitochondrial outer membrane"/>
    <property type="evidence" value="ECO:0007669"/>
    <property type="project" value="UniProtKB-SubCell"/>
</dbReference>
<dbReference type="STRING" id="13706.A0A1X2HAK0"/>
<protein>
    <submittedName>
        <fullName evidence="7">Surface antigen-domain-containing protein</fullName>
    </submittedName>
</protein>
<feature type="domain" description="Bacterial surface antigen (D15)" evidence="6">
    <location>
        <begin position="154"/>
        <end position="487"/>
    </location>
</feature>
<dbReference type="Pfam" id="PF01103">
    <property type="entry name" value="Omp85"/>
    <property type="match status" value="1"/>
</dbReference>
<dbReference type="OMA" id="KHPVARF"/>
<comment type="similarity">
    <text evidence="2">Belongs to the SAM50/omp85 family.</text>
</comment>
<dbReference type="FunCoup" id="A0A1X2HAK0">
    <property type="interactions" value="519"/>
</dbReference>
<evidence type="ECO:0000256" key="4">
    <source>
        <dbReference type="ARBA" id="ARBA00022692"/>
    </source>
</evidence>
<keyword evidence="3" id="KW-1134">Transmembrane beta strand</keyword>
<evidence type="ECO:0000313" key="7">
    <source>
        <dbReference type="EMBL" id="ORY95224.1"/>
    </source>
</evidence>
<evidence type="ECO:0000256" key="2">
    <source>
        <dbReference type="ARBA" id="ARBA00010913"/>
    </source>
</evidence>
<dbReference type="InParanoid" id="A0A1X2HAK0"/>
<dbReference type="InterPro" id="IPR039910">
    <property type="entry name" value="D15-like"/>
</dbReference>
<dbReference type="Proteomes" id="UP000242180">
    <property type="component" value="Unassembled WGS sequence"/>
</dbReference>
<dbReference type="OrthoDB" id="1724197at2759"/>
<evidence type="ECO:0000256" key="1">
    <source>
        <dbReference type="ARBA" id="ARBA00004374"/>
    </source>
</evidence>
<evidence type="ECO:0000256" key="5">
    <source>
        <dbReference type="ARBA" id="ARBA00023136"/>
    </source>
</evidence>
<keyword evidence="8" id="KW-1185">Reference proteome</keyword>
<reference evidence="7 8" key="1">
    <citation type="submission" date="2016-07" db="EMBL/GenBank/DDBJ databases">
        <title>Pervasive Adenine N6-methylation of Active Genes in Fungi.</title>
        <authorList>
            <consortium name="DOE Joint Genome Institute"/>
            <person name="Mondo S.J."/>
            <person name="Dannebaum R.O."/>
            <person name="Kuo R.C."/>
            <person name="Labutti K."/>
            <person name="Haridas S."/>
            <person name="Kuo A."/>
            <person name="Salamov A."/>
            <person name="Ahrendt S.R."/>
            <person name="Lipzen A."/>
            <person name="Sullivan W."/>
            <person name="Andreopoulos W.B."/>
            <person name="Clum A."/>
            <person name="Lindquist E."/>
            <person name="Daum C."/>
            <person name="Ramamoorthy G.K."/>
            <person name="Gryganskyi A."/>
            <person name="Culley D."/>
            <person name="Magnuson J.K."/>
            <person name="James T.Y."/>
            <person name="O'Malley M.A."/>
            <person name="Stajich J.E."/>
            <person name="Spatafora J.W."/>
            <person name="Visel A."/>
            <person name="Grigoriev I.V."/>
        </authorList>
    </citation>
    <scope>NUCLEOTIDE SEQUENCE [LARGE SCALE GENOMIC DNA]</scope>
    <source>
        <strain evidence="7 8">NRRL 2496</strain>
    </source>
</reference>
<name>A0A1X2HAK0_SYNRA</name>
<dbReference type="Gene3D" id="2.40.160.50">
    <property type="entry name" value="membrane protein fhac: a member of the omp85/tpsb transporter family"/>
    <property type="match status" value="1"/>
</dbReference>
<dbReference type="GO" id="GO:0045040">
    <property type="term" value="P:protein insertion into mitochondrial outer membrane"/>
    <property type="evidence" value="ECO:0007669"/>
    <property type="project" value="TreeGrafter"/>
</dbReference>
<dbReference type="EMBL" id="MCGN01000006">
    <property type="protein sequence ID" value="ORY95224.1"/>
    <property type="molecule type" value="Genomic_DNA"/>
</dbReference>